<gene>
    <name evidence="8" type="ORF">B0H98_102192</name>
</gene>
<comment type="cofactor">
    <cofactor evidence="1">
        <name>Fe(2+)</name>
        <dbReference type="ChEBI" id="CHEBI:29033"/>
    </cofactor>
</comment>
<evidence type="ECO:0000313" key="8">
    <source>
        <dbReference type="EMBL" id="PRY65664.1"/>
    </source>
</evidence>
<evidence type="ECO:0000256" key="2">
    <source>
        <dbReference type="ARBA" id="ARBA00022964"/>
    </source>
</evidence>
<evidence type="ECO:0000256" key="3">
    <source>
        <dbReference type="ARBA" id="ARBA00023002"/>
    </source>
</evidence>
<comment type="similarity">
    <text evidence="5">Belongs to the 2-oxoadipate dioxygenase/decarboxylase family.</text>
</comment>
<evidence type="ECO:0000256" key="5">
    <source>
        <dbReference type="ARBA" id="ARBA00035013"/>
    </source>
</evidence>
<protein>
    <recommendedName>
        <fullName evidence="6">2-oxoadipate dioxygenase/decarboxylase</fullName>
        <ecNumber evidence="6">1.13.11.93</ecNumber>
    </recommendedName>
    <alternativeName>
        <fullName evidence="7">2-hydroxyglutarate synthase</fullName>
    </alternativeName>
</protein>
<evidence type="ECO:0000256" key="6">
    <source>
        <dbReference type="ARBA" id="ARBA00035023"/>
    </source>
</evidence>
<name>A0A2T0V690_9GAMM</name>
<evidence type="ECO:0000256" key="1">
    <source>
        <dbReference type="ARBA" id="ARBA00001954"/>
    </source>
</evidence>
<dbReference type="RefSeq" id="WP_106374065.1">
    <property type="nucleotide sequence ID" value="NZ_PVTK01000002.1"/>
</dbReference>
<evidence type="ECO:0000256" key="4">
    <source>
        <dbReference type="ARBA" id="ARBA00023004"/>
    </source>
</evidence>
<organism evidence="8 9">
    <name type="scientific">Vreelandella songnenensis</name>
    <dbReference type="NCBI Taxonomy" id="1176243"/>
    <lineage>
        <taxon>Bacteria</taxon>
        <taxon>Pseudomonadati</taxon>
        <taxon>Pseudomonadota</taxon>
        <taxon>Gammaproteobacteria</taxon>
        <taxon>Oceanospirillales</taxon>
        <taxon>Halomonadaceae</taxon>
        <taxon>Vreelandella</taxon>
    </lineage>
</organism>
<dbReference type="Gene3D" id="3.10.180.50">
    <property type="match status" value="1"/>
</dbReference>
<dbReference type="AlphaFoldDB" id="A0A2T0V690"/>
<reference evidence="8 9" key="1">
    <citation type="submission" date="2018-03" db="EMBL/GenBank/DDBJ databases">
        <title>Genomic Encyclopedia of Type Strains, Phase III (KMG-III): the genomes of soil and plant-associated and newly described type strains.</title>
        <authorList>
            <person name="Whitman W."/>
        </authorList>
    </citation>
    <scope>NUCLEOTIDE SEQUENCE [LARGE SCALE GENOMIC DNA]</scope>
    <source>
        <strain evidence="8 9">CGMCC 1.12152</strain>
    </source>
</reference>
<proteinExistence type="inferred from homology"/>
<keyword evidence="2" id="KW-0223">Dioxygenase</keyword>
<dbReference type="SMART" id="SM01150">
    <property type="entry name" value="DUF1338"/>
    <property type="match status" value="1"/>
</dbReference>
<dbReference type="InterPro" id="IPR009770">
    <property type="entry name" value="HGLS"/>
</dbReference>
<dbReference type="GO" id="GO:0051213">
    <property type="term" value="F:dioxygenase activity"/>
    <property type="evidence" value="ECO:0007669"/>
    <property type="project" value="UniProtKB-KW"/>
</dbReference>
<dbReference type="EMBL" id="PVTK01000002">
    <property type="protein sequence ID" value="PRY65664.1"/>
    <property type="molecule type" value="Genomic_DNA"/>
</dbReference>
<keyword evidence="3" id="KW-0560">Oxidoreductase</keyword>
<dbReference type="OrthoDB" id="506370at2"/>
<accession>A0A2T0V690</accession>
<keyword evidence="4" id="KW-0408">Iron</keyword>
<dbReference type="EC" id="1.13.11.93" evidence="6"/>
<comment type="caution">
    <text evidence="8">The sequence shown here is derived from an EMBL/GenBank/DDBJ whole genome shotgun (WGS) entry which is preliminary data.</text>
</comment>
<evidence type="ECO:0000256" key="7">
    <source>
        <dbReference type="ARBA" id="ARBA00035045"/>
    </source>
</evidence>
<dbReference type="Proteomes" id="UP000237647">
    <property type="component" value="Unassembled WGS sequence"/>
</dbReference>
<keyword evidence="9" id="KW-1185">Reference proteome</keyword>
<evidence type="ECO:0000313" key="9">
    <source>
        <dbReference type="Proteomes" id="UP000237647"/>
    </source>
</evidence>
<sequence>MQRDEFVQQLWLDYVHAHPDIGALRLWPLSSGAEYLTLVTLNYGAFSAQNLMSRLSHMGYQSIAHYAMADKGLLIYLLAPNDGGSCLILAELQLGTLCKTPRDALTHLVMQSHPQDCKGHNLLCRGRPWPMPSWGLYLTLEEAHPLAAWIAVMGPRLHHAGFDCATLGNCLEILNDQLAGTGMPGLKEAQNGVFSLSPLIEHCFYPAMPQRVVFSEGDEHRLCLGGLALTQKQVEAGTERIAQILLPSHARCEVA</sequence>